<evidence type="ECO:0000256" key="4">
    <source>
        <dbReference type="SAM" id="MobiDB-lite"/>
    </source>
</evidence>
<feature type="region of interest" description="Disordered" evidence="4">
    <location>
        <begin position="468"/>
        <end position="599"/>
    </location>
</feature>
<comment type="similarity">
    <text evidence="2">Belongs to the sestrin family.</text>
</comment>
<evidence type="ECO:0000256" key="2">
    <source>
        <dbReference type="ARBA" id="ARBA00008350"/>
    </source>
</evidence>
<feature type="region of interest" description="Disordered" evidence="4">
    <location>
        <begin position="372"/>
        <end position="452"/>
    </location>
</feature>
<dbReference type="InterPro" id="IPR029032">
    <property type="entry name" value="AhpD-like"/>
</dbReference>
<dbReference type="Pfam" id="PF04636">
    <property type="entry name" value="PA26"/>
    <property type="match status" value="2"/>
</dbReference>
<dbReference type="GO" id="GO:1904262">
    <property type="term" value="P:negative regulation of TORC1 signaling"/>
    <property type="evidence" value="ECO:0007669"/>
    <property type="project" value="TreeGrafter"/>
</dbReference>
<reference evidence="5" key="1">
    <citation type="submission" date="2021-01" db="EMBL/GenBank/DDBJ databases">
        <authorList>
            <person name="Corre E."/>
            <person name="Pelletier E."/>
            <person name="Niang G."/>
            <person name="Scheremetjew M."/>
            <person name="Finn R."/>
            <person name="Kale V."/>
            <person name="Holt S."/>
            <person name="Cochrane G."/>
            <person name="Meng A."/>
            <person name="Brown T."/>
            <person name="Cohen L."/>
        </authorList>
    </citation>
    <scope>NUCLEOTIDE SEQUENCE</scope>
    <source>
        <strain evidence="5">E4-10</strain>
    </source>
</reference>
<feature type="compositionally biased region" description="Acidic residues" evidence="4">
    <location>
        <begin position="433"/>
        <end position="444"/>
    </location>
</feature>
<name>A0A7S0K347_CAFRO</name>
<dbReference type="GO" id="GO:0070728">
    <property type="term" value="F:L-leucine binding"/>
    <property type="evidence" value="ECO:0007669"/>
    <property type="project" value="TreeGrafter"/>
</dbReference>
<proteinExistence type="inferred from homology"/>
<feature type="compositionally biased region" description="Basic and acidic residues" evidence="4">
    <location>
        <begin position="586"/>
        <end position="599"/>
    </location>
</feature>
<sequence>MAFAVEVEQPSTVFRPLRHLDPELRTVSVDRVLDELTDIVSSAPEVFLDILPVAKRIALECPFPDVRLPMQEFLALCQSRYGIEGAAVDPAAPTVSASKFFELAKAQIITGAPEADAARAARREAEAADYSAAAQARRAAAAADEAAADAASRAAPPPSALPMQTTLDLHPPLAPLMQQCFASFGEVFTPVVALCPHPAFAARLANTLRVVMVSEGPLPATWRAYLGVMAASRHRAKAVLLSMTAQFLALGGDPEWLDGVSAPAVPASLRALGDLNWCLAHAPWEMSPDLVAAAAADHGDGGAGLTVNQLMQAIVVLTTTHSLCTLSLSLGLLPEPDSEVAITALGLDPIEVQELELEAVAARAAIPGADTLLTIPGRPRELPAGGAAGEAAAHDEAGAGSSSDAGGDDAGTLGREPRPDESSASATEGATDPVDDDVDGDDEFGPSGGFDGQEELRIRLCSGLTAIASGGSDGEHGAVKRGGVDADADADADAGPGLGDGAAGAGAGDDDGDGDGDGGRKQGEAADAAAGAPPSDKTQARGATEGQLGVAGPSPDPRVAGAAKEAAADAPPARAPKRRGKSSSASEDKRTPAQKERALKAAKECFAATGKVGPDPDVETFRHLARCLVREGDLKVAGYSKQRSSKLAKFVEKERIRMRPRPGVADPTTAHGAVWDPVFRRFCGPRVLEDRYQDFFVDGGAPLHTHDFSFGDGAYPVLSRFFPEVASPLEDELAVAFGLTYRSLRGEKGVNTAPFRHGVWAYVTLLLGVRTDRFDYRLINHFVTVKVKTFVKMAVCYPESVTRALFASMDEVDQDEKVHVAMLAMEARKQAVLLHACLAIREHFQ</sequence>
<dbReference type="PANTHER" id="PTHR12474:SF0">
    <property type="entry name" value="SESTRIN HOMOLOG"/>
    <property type="match status" value="1"/>
</dbReference>
<feature type="compositionally biased region" description="Gly residues" evidence="4">
    <location>
        <begin position="496"/>
        <end position="507"/>
    </location>
</feature>
<dbReference type="GO" id="GO:0016239">
    <property type="term" value="P:positive regulation of macroautophagy"/>
    <property type="evidence" value="ECO:0007669"/>
    <property type="project" value="TreeGrafter"/>
</dbReference>
<dbReference type="GO" id="GO:1901031">
    <property type="term" value="P:regulation of response to reactive oxygen species"/>
    <property type="evidence" value="ECO:0007669"/>
    <property type="project" value="InterPro"/>
</dbReference>
<dbReference type="GO" id="GO:0016684">
    <property type="term" value="F:oxidoreductase activity, acting on peroxide as acceptor"/>
    <property type="evidence" value="ECO:0007669"/>
    <property type="project" value="TreeGrafter"/>
</dbReference>
<organism evidence="5">
    <name type="scientific">Cafeteria roenbergensis</name>
    <name type="common">Marine flagellate</name>
    <dbReference type="NCBI Taxonomy" id="33653"/>
    <lineage>
        <taxon>Eukaryota</taxon>
        <taxon>Sar</taxon>
        <taxon>Stramenopiles</taxon>
        <taxon>Bigyra</taxon>
        <taxon>Opalozoa</taxon>
        <taxon>Bicosoecida</taxon>
        <taxon>Cafeteriaceae</taxon>
        <taxon>Cafeteria</taxon>
    </lineage>
</organism>
<feature type="compositionally biased region" description="Basic and acidic residues" evidence="4">
    <location>
        <begin position="473"/>
        <end position="484"/>
    </location>
</feature>
<evidence type="ECO:0000313" key="5">
    <source>
        <dbReference type="EMBL" id="CAD8568931.1"/>
    </source>
</evidence>
<dbReference type="GO" id="GO:0005634">
    <property type="term" value="C:nucleus"/>
    <property type="evidence" value="ECO:0007669"/>
    <property type="project" value="InterPro"/>
</dbReference>
<gene>
    <name evidence="5" type="ORF">CROE0942_LOCUS13311</name>
</gene>
<dbReference type="PANTHER" id="PTHR12474">
    <property type="entry name" value="P53 REGULATED PA26 NUCLEAR PROTEIN SESTRIN"/>
    <property type="match status" value="1"/>
</dbReference>
<feature type="compositionally biased region" description="Low complexity" evidence="4">
    <location>
        <begin position="560"/>
        <end position="572"/>
    </location>
</feature>
<protein>
    <submittedName>
        <fullName evidence="5">Uncharacterized protein</fullName>
    </submittedName>
</protein>
<keyword evidence="3" id="KW-0963">Cytoplasm</keyword>
<dbReference type="EMBL" id="HBET01019706">
    <property type="protein sequence ID" value="CAD8568931.1"/>
    <property type="molecule type" value="Transcribed_RNA"/>
</dbReference>
<comment type="subcellular location">
    <subcellularLocation>
        <location evidence="1">Cytoplasm</location>
    </subcellularLocation>
</comment>
<dbReference type="GO" id="GO:1990253">
    <property type="term" value="P:cellular response to leucine starvation"/>
    <property type="evidence" value="ECO:0007669"/>
    <property type="project" value="TreeGrafter"/>
</dbReference>
<dbReference type="SUPFAM" id="SSF69118">
    <property type="entry name" value="AhpD-like"/>
    <property type="match status" value="1"/>
</dbReference>
<dbReference type="GO" id="GO:0005737">
    <property type="term" value="C:cytoplasm"/>
    <property type="evidence" value="ECO:0007669"/>
    <property type="project" value="UniProtKB-SubCell"/>
</dbReference>
<feature type="region of interest" description="Disordered" evidence="4">
    <location>
        <begin position="147"/>
        <end position="166"/>
    </location>
</feature>
<accession>A0A7S0K347</accession>
<evidence type="ECO:0000256" key="1">
    <source>
        <dbReference type="ARBA" id="ARBA00004496"/>
    </source>
</evidence>
<dbReference type="AlphaFoldDB" id="A0A7S0K347"/>
<dbReference type="InterPro" id="IPR006730">
    <property type="entry name" value="Sestrin"/>
</dbReference>
<evidence type="ECO:0000256" key="3">
    <source>
        <dbReference type="ARBA" id="ARBA00022490"/>
    </source>
</evidence>
<dbReference type="GO" id="GO:0071233">
    <property type="term" value="P:cellular response to L-leucine"/>
    <property type="evidence" value="ECO:0007669"/>
    <property type="project" value="TreeGrafter"/>
</dbReference>